<sequence>MLVARNSDGERVEAARQVPRAGYTCPVCHEAVVLMPGPVVVSHFVHRANLDCPASGESPRHLAAKRILADKFRAVGYKVALEESYPAASRRVDVAVTIPGSELRYAVEVQDSAITTQEMSRRTVADTRGPGGFQSTYWVWTGGRANRLLTAPQGGEVRVTADVLHGILGNSEVCCLDVDEQELWAVRLDTVVRPGRKYPDKIYPDVRLKSIHRIRRRRVGFALFGKPELAPLPEFRSEERKLIVGEEDVIRLLEEIRGSSLLDDRDGPVFGSDFIGQLTKLAVRAFGWPRTLMLEFWVEKALRFAGVHDVENRIAVRRVCERIHLDGGKIRKPNMHFCPGPVPK</sequence>
<evidence type="ECO:0000259" key="1">
    <source>
        <dbReference type="Pfam" id="PF06054"/>
    </source>
</evidence>
<evidence type="ECO:0000313" key="3">
    <source>
        <dbReference type="EMBL" id="QFZ20408.1"/>
    </source>
</evidence>
<dbReference type="AlphaFoldDB" id="A0A5Q0H2G9"/>
<dbReference type="Proteomes" id="UP000325787">
    <property type="component" value="Chromosome"/>
</dbReference>
<feature type="domain" description="Competence protein CoiA nuclease-like" evidence="1">
    <location>
        <begin position="57"/>
        <end position="123"/>
    </location>
</feature>
<accession>A0A5Q0H2G9</accession>
<evidence type="ECO:0008006" key="5">
    <source>
        <dbReference type="Google" id="ProtNLM"/>
    </source>
</evidence>
<feature type="domain" description="Competence protein CoiA-like N-terminal" evidence="2">
    <location>
        <begin position="17"/>
        <end position="55"/>
    </location>
</feature>
<dbReference type="RefSeq" id="WP_084716847.1">
    <property type="nucleotide sequence ID" value="NZ_CP034550.1"/>
</dbReference>
<dbReference type="EMBL" id="CP034550">
    <property type="protein sequence ID" value="QFZ20408.1"/>
    <property type="molecule type" value="Genomic_DNA"/>
</dbReference>
<reference evidence="4" key="1">
    <citation type="journal article" date="2021" name="Curr. Microbiol.">
        <title>Complete genome of nocamycin-producing strain Saccharothrix syringae NRRL B-16468 reveals the biosynthetic potential for secondary metabolites.</title>
        <authorList>
            <person name="Mo X."/>
            <person name="Yang S."/>
        </authorList>
    </citation>
    <scope>NUCLEOTIDE SEQUENCE [LARGE SCALE GENOMIC DNA]</scope>
    <source>
        <strain evidence="4">ATCC 51364 / DSM 43886 / JCM 6844 / KCTC 9398 / NBRC 14523 / NRRL B-16468 / INA 2240</strain>
    </source>
</reference>
<dbReference type="Pfam" id="PF25164">
    <property type="entry name" value="CoiA_N"/>
    <property type="match status" value="1"/>
</dbReference>
<dbReference type="InterPro" id="IPR057253">
    <property type="entry name" value="CoiA-like_N"/>
</dbReference>
<proteinExistence type="predicted"/>
<protein>
    <recommendedName>
        <fullName evidence="5">Competence protein CoiA</fullName>
    </recommendedName>
</protein>
<dbReference type="KEGG" id="ssyi:EKG83_25980"/>
<organism evidence="3 4">
    <name type="scientific">Saccharothrix syringae</name>
    <name type="common">Nocardiopsis syringae</name>
    <dbReference type="NCBI Taxonomy" id="103733"/>
    <lineage>
        <taxon>Bacteria</taxon>
        <taxon>Bacillati</taxon>
        <taxon>Actinomycetota</taxon>
        <taxon>Actinomycetes</taxon>
        <taxon>Pseudonocardiales</taxon>
        <taxon>Pseudonocardiaceae</taxon>
        <taxon>Saccharothrix</taxon>
    </lineage>
</organism>
<dbReference type="OrthoDB" id="4916564at2"/>
<evidence type="ECO:0000313" key="4">
    <source>
        <dbReference type="Proteomes" id="UP000325787"/>
    </source>
</evidence>
<name>A0A5Q0H2G9_SACSY</name>
<evidence type="ECO:0000259" key="2">
    <source>
        <dbReference type="Pfam" id="PF25164"/>
    </source>
</evidence>
<keyword evidence="4" id="KW-1185">Reference proteome</keyword>
<gene>
    <name evidence="3" type="ORF">EKG83_25980</name>
</gene>
<dbReference type="InterPro" id="IPR010330">
    <property type="entry name" value="CoiA_nuc"/>
</dbReference>
<dbReference type="Pfam" id="PF06054">
    <property type="entry name" value="CoiA_nuc"/>
    <property type="match status" value="1"/>
</dbReference>